<dbReference type="InterPro" id="IPR046956">
    <property type="entry name" value="RLP23-like"/>
</dbReference>
<evidence type="ECO:0000313" key="15">
    <source>
        <dbReference type="Proteomes" id="UP001472677"/>
    </source>
</evidence>
<keyword evidence="3" id="KW-1003">Cell membrane</keyword>
<keyword evidence="15" id="KW-1185">Reference proteome</keyword>
<dbReference type="EMBL" id="JBBPBM010000011">
    <property type="protein sequence ID" value="KAK8563919.1"/>
    <property type="molecule type" value="Genomic_DNA"/>
</dbReference>
<keyword evidence="8 12" id="KW-1133">Transmembrane helix</keyword>
<dbReference type="InterPro" id="IPR003591">
    <property type="entry name" value="Leu-rich_rpt_typical-subtyp"/>
</dbReference>
<protein>
    <recommendedName>
        <fullName evidence="13">Leucine-rich repeat-containing N-terminal plant-type domain-containing protein</fullName>
    </recommendedName>
</protein>
<dbReference type="SMART" id="SM00365">
    <property type="entry name" value="LRR_SD22"/>
    <property type="match status" value="5"/>
</dbReference>
<evidence type="ECO:0000256" key="5">
    <source>
        <dbReference type="ARBA" id="ARBA00022692"/>
    </source>
</evidence>
<name>A0ABR2EPI9_9ROSI</name>
<evidence type="ECO:0000256" key="10">
    <source>
        <dbReference type="ARBA" id="ARBA00023170"/>
    </source>
</evidence>
<dbReference type="Pfam" id="PF13855">
    <property type="entry name" value="LRR_8"/>
    <property type="match status" value="1"/>
</dbReference>
<comment type="caution">
    <text evidence="14">The sequence shown here is derived from an EMBL/GenBank/DDBJ whole genome shotgun (WGS) entry which is preliminary data.</text>
</comment>
<evidence type="ECO:0000256" key="2">
    <source>
        <dbReference type="ARBA" id="ARBA00009592"/>
    </source>
</evidence>
<evidence type="ECO:0000256" key="12">
    <source>
        <dbReference type="SAM" id="Phobius"/>
    </source>
</evidence>
<dbReference type="SUPFAM" id="SSF52058">
    <property type="entry name" value="L domain-like"/>
    <property type="match status" value="2"/>
</dbReference>
<evidence type="ECO:0000256" key="4">
    <source>
        <dbReference type="ARBA" id="ARBA00022614"/>
    </source>
</evidence>
<dbReference type="PROSITE" id="PS51450">
    <property type="entry name" value="LRR"/>
    <property type="match status" value="1"/>
</dbReference>
<evidence type="ECO:0000256" key="8">
    <source>
        <dbReference type="ARBA" id="ARBA00022989"/>
    </source>
</evidence>
<evidence type="ECO:0000256" key="3">
    <source>
        <dbReference type="ARBA" id="ARBA00022475"/>
    </source>
</evidence>
<keyword evidence="10" id="KW-0675">Receptor</keyword>
<dbReference type="SUPFAM" id="SSF52047">
    <property type="entry name" value="RNI-like"/>
    <property type="match status" value="1"/>
</dbReference>
<comment type="subcellular location">
    <subcellularLocation>
        <location evidence="1">Cell membrane</location>
        <topology evidence="1">Single-pass type I membrane protein</topology>
    </subcellularLocation>
</comment>
<feature type="domain" description="Leucine-rich repeat-containing N-terminal plant-type" evidence="13">
    <location>
        <begin position="33"/>
        <end position="71"/>
    </location>
</feature>
<dbReference type="Pfam" id="PF00560">
    <property type="entry name" value="LRR_1"/>
    <property type="match status" value="7"/>
</dbReference>
<keyword evidence="6" id="KW-0732">Signal</keyword>
<keyword evidence="9 12" id="KW-0472">Membrane</keyword>
<proteinExistence type="inferred from homology"/>
<dbReference type="PRINTS" id="PR00019">
    <property type="entry name" value="LEURICHRPT"/>
</dbReference>
<evidence type="ECO:0000259" key="13">
    <source>
        <dbReference type="Pfam" id="PF08263"/>
    </source>
</evidence>
<dbReference type="Gene3D" id="3.80.10.10">
    <property type="entry name" value="Ribonuclease Inhibitor"/>
    <property type="match status" value="4"/>
</dbReference>
<dbReference type="InterPro" id="IPR032675">
    <property type="entry name" value="LRR_dom_sf"/>
</dbReference>
<evidence type="ECO:0000256" key="1">
    <source>
        <dbReference type="ARBA" id="ARBA00004251"/>
    </source>
</evidence>
<sequence length="1062" mass="118267">MRTSLVSWFIFNLYIATFFNIAALSVSGQCQSHQQELLLGLKYSLDSSLSEKLRKWNQGTDCCSWDGIICDASGRVIGLDLSSQSISGEINNSNSLFGLQHLQQLNLAYNTFISEFPSGFGNLTNLSYLNLSNAGFTEQIPVGISYLTKLVTLDLSSSLHTPATLLKLEKPNLKMLVRNLSRLSNLYLDGTSISTNRKEWSQALSSSLPNLQVLSMRRCYLSEPISPSLLKLKYLSIILLDDNNFSGPIPKFLAEFQNLTSLHLAQNNFSGRVPEEILRSPKLQTLDLSSNRFLQGSFQNFPPNASLQSLVVSGTDFGGQLPESIVNLGQLTRIELWNCKFTGPIPKTLEKLTQLIYLDFSSNSFSGPLPSFTSLRNLKELFLYSNQLNGSILSTNWSSLPNLISLGLGQNSFSGTVPPTLFQSESLKVMDLAENQFSGGFGEVKGEVSSQLEVIDLNHNRLEGQFPMFVFEIKRLRYLSLSWNKFSGVIPLSAFQKLKNLSSLDLSYNNLSVDSSFTNLPLPHFPNVYRLNLASCNLTKFPEILKSLSFLQILDLLNNRIHGHIPSWIWKPHLYHLNLSLNFLVELERASNMSPYMGVLDLHGNQFRGKIPFFPSDATYLDYSNNNFSSVIPSEIGDFLNSCDFISLAGNNFHGSIPESLCNNSRLAVLDLSNNSLSGSIPQCLLTQMSMWLGVLNLKQNNLSGTISDTFPEHCGLQTLDLNQNRLGGKVPKSLANCTMLEVLDLGNNQIGDTFPCHLNSTSELRVLVLRSNNFSGDVNCRGNNLTWPMLQIIDLASNSFCGKLPQGLLMTWNSMKANKVEPNSPHLRYEFPLLTGIYFQDSVRVTMKGLELELVKIQTFFTSIDFSSNKFEGHIPEAIGDFKALYLLNLSNNALTGPVPSFLGYLPKLEALDLSNNHLAGQIPLQLANLNFLSFLNLSDNELTGRIPLGTQIQLFSEASFENNAGLCGQPLEVQCDSPPTSEDGPSNSGTGKHVNWNFVSVEIGFVCGIGAVILPLMFCKRWRIRYYKCTDGVLYKFFPKLDPRNRTHKTISHWTPGRKL</sequence>
<feature type="transmembrane region" description="Helical" evidence="12">
    <location>
        <begin position="998"/>
        <end position="1020"/>
    </location>
</feature>
<evidence type="ECO:0000256" key="6">
    <source>
        <dbReference type="ARBA" id="ARBA00022729"/>
    </source>
</evidence>
<dbReference type="InterPro" id="IPR001611">
    <property type="entry name" value="Leu-rich_rpt"/>
</dbReference>
<keyword evidence="5 12" id="KW-0812">Transmembrane</keyword>
<keyword evidence="11" id="KW-0325">Glycoprotein</keyword>
<dbReference type="PANTHER" id="PTHR48061">
    <property type="entry name" value="LEUCINE-RICH REPEAT RECEPTOR PROTEIN KINASE EMS1-LIKE-RELATED"/>
    <property type="match status" value="1"/>
</dbReference>
<dbReference type="InterPro" id="IPR013210">
    <property type="entry name" value="LRR_N_plant-typ"/>
</dbReference>
<accession>A0ABR2EPI9</accession>
<evidence type="ECO:0000256" key="11">
    <source>
        <dbReference type="ARBA" id="ARBA00023180"/>
    </source>
</evidence>
<dbReference type="Proteomes" id="UP001472677">
    <property type="component" value="Unassembled WGS sequence"/>
</dbReference>
<keyword evidence="4" id="KW-0433">Leucine-rich repeat</keyword>
<reference evidence="14 15" key="1">
    <citation type="journal article" date="2024" name="G3 (Bethesda)">
        <title>Genome assembly of Hibiscus sabdariffa L. provides insights into metabolisms of medicinal natural products.</title>
        <authorList>
            <person name="Kim T."/>
        </authorList>
    </citation>
    <scope>NUCLEOTIDE SEQUENCE [LARGE SCALE GENOMIC DNA]</scope>
    <source>
        <strain evidence="14">TK-2024</strain>
        <tissue evidence="14">Old leaves</tissue>
    </source>
</reference>
<dbReference type="Pfam" id="PF08263">
    <property type="entry name" value="LRRNT_2"/>
    <property type="match status" value="1"/>
</dbReference>
<keyword evidence="7" id="KW-0677">Repeat</keyword>
<gene>
    <name evidence="14" type="ORF">V6N12_036054</name>
</gene>
<evidence type="ECO:0000256" key="9">
    <source>
        <dbReference type="ARBA" id="ARBA00023136"/>
    </source>
</evidence>
<organism evidence="14 15">
    <name type="scientific">Hibiscus sabdariffa</name>
    <name type="common">roselle</name>
    <dbReference type="NCBI Taxonomy" id="183260"/>
    <lineage>
        <taxon>Eukaryota</taxon>
        <taxon>Viridiplantae</taxon>
        <taxon>Streptophyta</taxon>
        <taxon>Embryophyta</taxon>
        <taxon>Tracheophyta</taxon>
        <taxon>Spermatophyta</taxon>
        <taxon>Magnoliopsida</taxon>
        <taxon>eudicotyledons</taxon>
        <taxon>Gunneridae</taxon>
        <taxon>Pentapetalae</taxon>
        <taxon>rosids</taxon>
        <taxon>malvids</taxon>
        <taxon>Malvales</taxon>
        <taxon>Malvaceae</taxon>
        <taxon>Malvoideae</taxon>
        <taxon>Hibiscus</taxon>
    </lineage>
</organism>
<dbReference type="PANTHER" id="PTHR48061:SF20">
    <property type="entry name" value="LEUCINE-RICH REPEAT RECEPTOR PROTEIN KINASE MSP1-LIKE"/>
    <property type="match status" value="1"/>
</dbReference>
<dbReference type="SMART" id="SM00369">
    <property type="entry name" value="LRR_TYP"/>
    <property type="match status" value="10"/>
</dbReference>
<comment type="similarity">
    <text evidence="2">Belongs to the RLP family.</text>
</comment>
<evidence type="ECO:0000313" key="14">
    <source>
        <dbReference type="EMBL" id="KAK8563919.1"/>
    </source>
</evidence>
<evidence type="ECO:0000256" key="7">
    <source>
        <dbReference type="ARBA" id="ARBA00022737"/>
    </source>
</evidence>
<feature type="transmembrane region" description="Helical" evidence="12">
    <location>
        <begin position="5"/>
        <end position="26"/>
    </location>
</feature>